<proteinExistence type="predicted"/>
<dbReference type="AlphaFoldDB" id="A0A0D0ATE8"/>
<gene>
    <name evidence="1" type="ORF">CY34DRAFT_454079</name>
</gene>
<evidence type="ECO:0000313" key="1">
    <source>
        <dbReference type="EMBL" id="KIK37502.1"/>
    </source>
</evidence>
<dbReference type="OrthoDB" id="10489015at2759"/>
<dbReference type="EMBL" id="KN835446">
    <property type="protein sequence ID" value="KIK37502.1"/>
    <property type="molecule type" value="Genomic_DNA"/>
</dbReference>
<dbReference type="Proteomes" id="UP000054485">
    <property type="component" value="Unassembled WGS sequence"/>
</dbReference>
<keyword evidence="2" id="KW-1185">Reference proteome</keyword>
<evidence type="ECO:0000313" key="2">
    <source>
        <dbReference type="Proteomes" id="UP000054485"/>
    </source>
</evidence>
<dbReference type="InParanoid" id="A0A0D0ATE8"/>
<name>A0A0D0ATE8_9AGAM</name>
<reference evidence="2" key="2">
    <citation type="submission" date="2015-01" db="EMBL/GenBank/DDBJ databases">
        <title>Evolutionary Origins and Diversification of the Mycorrhizal Mutualists.</title>
        <authorList>
            <consortium name="DOE Joint Genome Institute"/>
            <consortium name="Mycorrhizal Genomics Consortium"/>
            <person name="Kohler A."/>
            <person name="Kuo A."/>
            <person name="Nagy L.G."/>
            <person name="Floudas D."/>
            <person name="Copeland A."/>
            <person name="Barry K.W."/>
            <person name="Cichocki N."/>
            <person name="Veneault-Fourrey C."/>
            <person name="LaButti K."/>
            <person name="Lindquist E.A."/>
            <person name="Lipzen A."/>
            <person name="Lundell T."/>
            <person name="Morin E."/>
            <person name="Murat C."/>
            <person name="Riley R."/>
            <person name="Ohm R."/>
            <person name="Sun H."/>
            <person name="Tunlid A."/>
            <person name="Henrissat B."/>
            <person name="Grigoriev I.V."/>
            <person name="Hibbett D.S."/>
            <person name="Martin F."/>
        </authorList>
    </citation>
    <scope>NUCLEOTIDE SEQUENCE [LARGE SCALE GENOMIC DNA]</scope>
    <source>
        <strain evidence="2">UH-Slu-Lm8-n1</strain>
    </source>
</reference>
<accession>A0A0D0ATE8</accession>
<protein>
    <submittedName>
        <fullName evidence="1">Uncharacterized protein</fullName>
    </submittedName>
</protein>
<dbReference type="HOGENOM" id="CLU_2028270_0_0_1"/>
<reference evidence="1 2" key="1">
    <citation type="submission" date="2014-04" db="EMBL/GenBank/DDBJ databases">
        <authorList>
            <consortium name="DOE Joint Genome Institute"/>
            <person name="Kuo A."/>
            <person name="Ruytinx J."/>
            <person name="Rineau F."/>
            <person name="Colpaert J."/>
            <person name="Kohler A."/>
            <person name="Nagy L.G."/>
            <person name="Floudas D."/>
            <person name="Copeland A."/>
            <person name="Barry K.W."/>
            <person name="Cichocki N."/>
            <person name="Veneault-Fourrey C."/>
            <person name="LaButti K."/>
            <person name="Lindquist E.A."/>
            <person name="Lipzen A."/>
            <person name="Lundell T."/>
            <person name="Morin E."/>
            <person name="Murat C."/>
            <person name="Sun H."/>
            <person name="Tunlid A."/>
            <person name="Henrissat B."/>
            <person name="Grigoriev I.V."/>
            <person name="Hibbett D.S."/>
            <person name="Martin F."/>
            <person name="Nordberg H.P."/>
            <person name="Cantor M.N."/>
            <person name="Hua S.X."/>
        </authorList>
    </citation>
    <scope>NUCLEOTIDE SEQUENCE [LARGE SCALE GENOMIC DNA]</scope>
    <source>
        <strain evidence="1 2">UH-Slu-Lm8-n1</strain>
    </source>
</reference>
<organism evidence="1 2">
    <name type="scientific">Suillus luteus UH-Slu-Lm8-n1</name>
    <dbReference type="NCBI Taxonomy" id="930992"/>
    <lineage>
        <taxon>Eukaryota</taxon>
        <taxon>Fungi</taxon>
        <taxon>Dikarya</taxon>
        <taxon>Basidiomycota</taxon>
        <taxon>Agaricomycotina</taxon>
        <taxon>Agaricomycetes</taxon>
        <taxon>Agaricomycetidae</taxon>
        <taxon>Boletales</taxon>
        <taxon>Suillineae</taxon>
        <taxon>Suillaceae</taxon>
        <taxon>Suillus</taxon>
    </lineage>
</organism>
<sequence length="122" mass="13446">MDYPGNTLGIHDQLDLRYFANGTSWLRCPRDDISWLIINIQCAFCTVFGLRHDVTRSAVKLELGILFVMAGRCEVFGELQSSNATPKQSIHACVNDSCNRIWPWTAGQCAAATGAQEPPGLC</sequence>